<comment type="caution">
    <text evidence="2">The sequence shown here is derived from an EMBL/GenBank/DDBJ whole genome shotgun (WGS) entry which is preliminary data.</text>
</comment>
<dbReference type="InterPro" id="IPR013783">
    <property type="entry name" value="Ig-like_fold"/>
</dbReference>
<dbReference type="InterPro" id="IPR054089">
    <property type="entry name" value="Cep192-like_D3"/>
</dbReference>
<organism evidence="2 3">
    <name type="scientific">Eiseniibacteriota bacterium</name>
    <dbReference type="NCBI Taxonomy" id="2212470"/>
    <lineage>
        <taxon>Bacteria</taxon>
        <taxon>Candidatus Eiseniibacteriota</taxon>
    </lineage>
</organism>
<proteinExistence type="predicted"/>
<feature type="domain" description="Cep192-like" evidence="1">
    <location>
        <begin position="80"/>
        <end position="148"/>
    </location>
</feature>
<reference evidence="2" key="2">
    <citation type="journal article" date="2021" name="Microbiome">
        <title>Successional dynamics and alternative stable states in a saline activated sludge microbial community over 9 years.</title>
        <authorList>
            <person name="Wang Y."/>
            <person name="Ye J."/>
            <person name="Ju F."/>
            <person name="Liu L."/>
            <person name="Boyd J.A."/>
            <person name="Deng Y."/>
            <person name="Parks D.H."/>
            <person name="Jiang X."/>
            <person name="Yin X."/>
            <person name="Woodcroft B.J."/>
            <person name="Tyson G.W."/>
            <person name="Hugenholtz P."/>
            <person name="Polz M.F."/>
            <person name="Zhang T."/>
        </authorList>
    </citation>
    <scope>NUCLEOTIDE SEQUENCE</scope>
    <source>
        <strain evidence="2">HKST-UBA02</strain>
    </source>
</reference>
<feature type="non-terminal residue" evidence="2">
    <location>
        <position position="1"/>
    </location>
</feature>
<dbReference type="EMBL" id="JAGQHS010000060">
    <property type="protein sequence ID" value="MCA9756628.1"/>
    <property type="molecule type" value="Genomic_DNA"/>
</dbReference>
<dbReference type="Gene3D" id="2.60.40.10">
    <property type="entry name" value="Immunoglobulins"/>
    <property type="match status" value="1"/>
</dbReference>
<sequence length="178" mass="19440">YTDETRSGRIKSNCPREIGRVRDEDRTYELGPGETHAFHFDLEPTLGSANYEIVASDEECDRIPISWNGELAEPDCFLSVSSLTFEAEVGGTNSQSFTIENTGNVTIDLDLQFREPNDCAVFELLSGEGETRLAPGSELRVRVRYTPDVVGSTVCHLIPLVDGSASCGFVTLLGTATE</sequence>
<dbReference type="AlphaFoldDB" id="A0A956NCW7"/>
<name>A0A956NCW7_UNCEI</name>
<accession>A0A956NCW7</accession>
<gene>
    <name evidence="2" type="ORF">KDA27_12565</name>
</gene>
<evidence type="ECO:0000313" key="3">
    <source>
        <dbReference type="Proteomes" id="UP000739538"/>
    </source>
</evidence>
<reference evidence="2" key="1">
    <citation type="submission" date="2020-04" db="EMBL/GenBank/DDBJ databases">
        <authorList>
            <person name="Zhang T."/>
        </authorList>
    </citation>
    <scope>NUCLEOTIDE SEQUENCE</scope>
    <source>
        <strain evidence="2">HKST-UBA02</strain>
    </source>
</reference>
<evidence type="ECO:0000259" key="1">
    <source>
        <dbReference type="Pfam" id="PF22067"/>
    </source>
</evidence>
<protein>
    <recommendedName>
        <fullName evidence="1">Cep192-like domain-containing protein</fullName>
    </recommendedName>
</protein>
<dbReference type="Proteomes" id="UP000739538">
    <property type="component" value="Unassembled WGS sequence"/>
</dbReference>
<dbReference type="Pfam" id="PF22067">
    <property type="entry name" value="Cep192_D3"/>
    <property type="match status" value="1"/>
</dbReference>
<evidence type="ECO:0000313" key="2">
    <source>
        <dbReference type="EMBL" id="MCA9756628.1"/>
    </source>
</evidence>